<dbReference type="Proteomes" id="UP000660021">
    <property type="component" value="Unassembled WGS sequence"/>
</dbReference>
<dbReference type="PANTHER" id="PTHR36450">
    <property type="entry name" value="THIOREDOXIN"/>
    <property type="match status" value="1"/>
</dbReference>
<dbReference type="InterPro" id="IPR036249">
    <property type="entry name" value="Thioredoxin-like_sf"/>
</dbReference>
<feature type="domain" description="Thioredoxin-like fold" evidence="1">
    <location>
        <begin position="1"/>
        <end position="75"/>
    </location>
</feature>
<dbReference type="Pfam" id="PF13192">
    <property type="entry name" value="Thioredoxin_3"/>
    <property type="match status" value="1"/>
</dbReference>
<comment type="caution">
    <text evidence="2">The sequence shown here is derived from an EMBL/GenBank/DDBJ whole genome shotgun (WGS) entry which is preliminary data.</text>
</comment>
<keyword evidence="3" id="KW-1185">Reference proteome</keyword>
<dbReference type="InterPro" id="IPR005243">
    <property type="entry name" value="THIRX-like_proc"/>
</dbReference>
<evidence type="ECO:0000313" key="3">
    <source>
        <dbReference type="Proteomes" id="UP000660021"/>
    </source>
</evidence>
<accession>A0ABR7HWF4</accession>
<dbReference type="Gene3D" id="3.40.30.10">
    <property type="entry name" value="Glutaredoxin"/>
    <property type="match status" value="1"/>
</dbReference>
<dbReference type="InterPro" id="IPR012336">
    <property type="entry name" value="Thioredoxin-like_fold"/>
</dbReference>
<dbReference type="NCBIfam" id="TIGR00412">
    <property type="entry name" value="redox_disulf_2"/>
    <property type="match status" value="1"/>
</dbReference>
<name>A0ABR7HWF4_9FIRM</name>
<sequence length="80" mass="8464">MDIKVIGAGCDKCGKLYTNTLEALSELGVEVPVEKVEGLMEIVSLGVMSSPSLMVNGKLLIAGRIASKGEIVDLLRPYLS</sequence>
<proteinExistence type="predicted"/>
<gene>
    <name evidence="2" type="ORF">H8S34_13470</name>
</gene>
<evidence type="ECO:0000313" key="2">
    <source>
        <dbReference type="EMBL" id="MBC5731829.1"/>
    </source>
</evidence>
<dbReference type="EMBL" id="JACOPR010000010">
    <property type="protein sequence ID" value="MBC5731829.1"/>
    <property type="molecule type" value="Genomic_DNA"/>
</dbReference>
<reference evidence="2 3" key="1">
    <citation type="submission" date="2020-08" db="EMBL/GenBank/DDBJ databases">
        <title>Genome public.</title>
        <authorList>
            <person name="Liu C."/>
            <person name="Sun Q."/>
        </authorList>
    </citation>
    <scope>NUCLEOTIDE SEQUENCE [LARGE SCALE GENOMIC DNA]</scope>
    <source>
        <strain evidence="2 3">New-38</strain>
    </source>
</reference>
<protein>
    <submittedName>
        <fullName evidence="2">Thioredoxin family protein</fullName>
    </submittedName>
</protein>
<organism evidence="2 3">
    <name type="scientific">Pseudoflavonifractor hominis</name>
    <dbReference type="NCBI Taxonomy" id="2763059"/>
    <lineage>
        <taxon>Bacteria</taxon>
        <taxon>Bacillati</taxon>
        <taxon>Bacillota</taxon>
        <taxon>Clostridia</taxon>
        <taxon>Eubacteriales</taxon>
        <taxon>Oscillospiraceae</taxon>
        <taxon>Pseudoflavonifractor</taxon>
    </lineage>
</organism>
<evidence type="ECO:0000259" key="1">
    <source>
        <dbReference type="Pfam" id="PF13192"/>
    </source>
</evidence>
<dbReference type="PANTHER" id="PTHR36450:SF1">
    <property type="entry name" value="THIOREDOXIN"/>
    <property type="match status" value="1"/>
</dbReference>
<dbReference type="RefSeq" id="WP_101693018.1">
    <property type="nucleotide sequence ID" value="NZ_JACOPR010000010.1"/>
</dbReference>
<dbReference type="SUPFAM" id="SSF52833">
    <property type="entry name" value="Thioredoxin-like"/>
    <property type="match status" value="1"/>
</dbReference>